<evidence type="ECO:0000256" key="1">
    <source>
        <dbReference type="SAM" id="MobiDB-lite"/>
    </source>
</evidence>
<dbReference type="AlphaFoldDB" id="A0A074XDA9"/>
<evidence type="ECO:0000313" key="2">
    <source>
        <dbReference type="EMBL" id="KEQ72601.1"/>
    </source>
</evidence>
<evidence type="ECO:0000313" key="3">
    <source>
        <dbReference type="Proteomes" id="UP000027730"/>
    </source>
</evidence>
<name>A0A074XDA9_9PEZI</name>
<organism evidence="2 3">
    <name type="scientific">Aureobasidium namibiae CBS 147.97</name>
    <dbReference type="NCBI Taxonomy" id="1043004"/>
    <lineage>
        <taxon>Eukaryota</taxon>
        <taxon>Fungi</taxon>
        <taxon>Dikarya</taxon>
        <taxon>Ascomycota</taxon>
        <taxon>Pezizomycotina</taxon>
        <taxon>Dothideomycetes</taxon>
        <taxon>Dothideomycetidae</taxon>
        <taxon>Dothideales</taxon>
        <taxon>Saccotheciaceae</taxon>
        <taxon>Aureobasidium</taxon>
    </lineage>
</organism>
<proteinExistence type="predicted"/>
<reference evidence="2 3" key="1">
    <citation type="journal article" date="2014" name="BMC Genomics">
        <title>Genome sequencing of four Aureobasidium pullulans varieties: biotechnological potential, stress tolerance, and description of new species.</title>
        <authorList>
            <person name="Gostin Ar C."/>
            <person name="Ohm R.A."/>
            <person name="Kogej T."/>
            <person name="Sonjak S."/>
            <person name="Turk M."/>
            <person name="Zajc J."/>
            <person name="Zalar P."/>
            <person name="Grube M."/>
            <person name="Sun H."/>
            <person name="Han J."/>
            <person name="Sharma A."/>
            <person name="Chiniquy J."/>
            <person name="Ngan C.Y."/>
            <person name="Lipzen A."/>
            <person name="Barry K."/>
            <person name="Grigoriev I.V."/>
            <person name="Gunde-Cimerman N."/>
        </authorList>
    </citation>
    <scope>NUCLEOTIDE SEQUENCE [LARGE SCALE GENOMIC DNA]</scope>
    <source>
        <strain evidence="2 3">CBS 147.97</strain>
    </source>
</reference>
<dbReference type="OrthoDB" id="3853763at2759"/>
<gene>
    <name evidence="2" type="ORF">M436DRAFT_64595</name>
</gene>
<sequence>MHKLTSTPPREFNHHNTSFSHTFSQSTTPLYHTLTSHSNSISPSTTLSAKMVKVYKNQYLSEKQCQKAYAAYALNIDNRWFDVKFGTVGEPYEIIGANKSFRSGINGVIFRTMTMKTTDVKFRVVVYRGESVKYVQDSFELDVGNKMEILKVMRERATGGKQEKVFYVEDQA</sequence>
<dbReference type="GeneID" id="25413726"/>
<feature type="region of interest" description="Disordered" evidence="1">
    <location>
        <begin position="1"/>
        <end position="20"/>
    </location>
</feature>
<protein>
    <submittedName>
        <fullName evidence="2">Uncharacterized protein</fullName>
    </submittedName>
</protein>
<dbReference type="EMBL" id="KL584711">
    <property type="protein sequence ID" value="KEQ72601.1"/>
    <property type="molecule type" value="Genomic_DNA"/>
</dbReference>
<accession>A0A074XDA9</accession>
<dbReference type="RefSeq" id="XP_013426735.1">
    <property type="nucleotide sequence ID" value="XM_013571281.1"/>
</dbReference>
<dbReference type="Proteomes" id="UP000027730">
    <property type="component" value="Unassembled WGS sequence"/>
</dbReference>
<keyword evidence="3" id="KW-1185">Reference proteome</keyword>
<dbReference type="HOGENOM" id="CLU_1554943_0_0_1"/>